<reference evidence="5 6" key="1">
    <citation type="submission" date="2019-07" db="EMBL/GenBank/DDBJ databases">
        <title>Whole genome shotgun sequence of Pseudonocardia sulfidoxydans NBRC 16205.</title>
        <authorList>
            <person name="Hosoyama A."/>
            <person name="Uohara A."/>
            <person name="Ohji S."/>
            <person name="Ichikawa N."/>
        </authorList>
    </citation>
    <scope>NUCLEOTIDE SEQUENCE [LARGE SCALE GENOMIC DNA]</scope>
    <source>
        <strain evidence="5 6">NBRC 16205</strain>
    </source>
</reference>
<dbReference type="PROSITE" id="PS50893">
    <property type="entry name" value="ABC_TRANSPORTER_2"/>
    <property type="match status" value="1"/>
</dbReference>
<gene>
    <name evidence="5" type="ORF">PSU4_20400</name>
</gene>
<dbReference type="SUPFAM" id="SSF52540">
    <property type="entry name" value="P-loop containing nucleoside triphosphate hydrolases"/>
    <property type="match status" value="1"/>
</dbReference>
<feature type="domain" description="ABC transporter" evidence="4">
    <location>
        <begin position="1"/>
        <end position="242"/>
    </location>
</feature>
<dbReference type="InterPro" id="IPR003593">
    <property type="entry name" value="AAA+_ATPase"/>
</dbReference>
<evidence type="ECO:0000256" key="2">
    <source>
        <dbReference type="ARBA" id="ARBA00022741"/>
    </source>
</evidence>
<dbReference type="Pfam" id="PF12399">
    <property type="entry name" value="BCA_ABC_TP_C"/>
    <property type="match status" value="1"/>
</dbReference>
<dbReference type="InterPro" id="IPR003439">
    <property type="entry name" value="ABC_transporter-like_ATP-bd"/>
</dbReference>
<dbReference type="GO" id="GO:0005524">
    <property type="term" value="F:ATP binding"/>
    <property type="evidence" value="ECO:0007669"/>
    <property type="project" value="UniProtKB-KW"/>
</dbReference>
<sequence length="246" mass="25836">MKRFGGVAAVDGVGFGLRAGEVAALIGPNGAGKTTVFNLLSGFLAVTSGSITWRGRDITSVKATARARSGLVRTFQQPRVFAALTVRQNLVTATHAVVPSRVLADLLGLPAARRRARDRRGLADELLERFDLGTHAEAKAGDLPYGLRKRLGLVLGVAASPTVLLMDEPAAGLNDAEVELLKQDLATIRGSGVTICIVEHHMGLIMSVSDRVMVMESGRMIADGTPAEIANDERVVAAYLGQGATA</sequence>
<dbReference type="Pfam" id="PF00005">
    <property type="entry name" value="ABC_tran"/>
    <property type="match status" value="1"/>
</dbReference>
<keyword evidence="1" id="KW-0813">Transport</keyword>
<dbReference type="Proteomes" id="UP000321685">
    <property type="component" value="Unassembled WGS sequence"/>
</dbReference>
<dbReference type="GO" id="GO:0016887">
    <property type="term" value="F:ATP hydrolysis activity"/>
    <property type="evidence" value="ECO:0007669"/>
    <property type="project" value="InterPro"/>
</dbReference>
<dbReference type="PANTHER" id="PTHR45772">
    <property type="entry name" value="CONSERVED COMPONENT OF ABC TRANSPORTER FOR NATURAL AMINO ACIDS-RELATED"/>
    <property type="match status" value="1"/>
</dbReference>
<organism evidence="5 6">
    <name type="scientific">Pseudonocardia sulfidoxydans NBRC 16205</name>
    <dbReference type="NCBI Taxonomy" id="1223511"/>
    <lineage>
        <taxon>Bacteria</taxon>
        <taxon>Bacillati</taxon>
        <taxon>Actinomycetota</taxon>
        <taxon>Actinomycetes</taxon>
        <taxon>Pseudonocardiales</taxon>
        <taxon>Pseudonocardiaceae</taxon>
        <taxon>Pseudonocardia</taxon>
    </lineage>
</organism>
<accession>A0A511DE80</accession>
<evidence type="ECO:0000256" key="1">
    <source>
        <dbReference type="ARBA" id="ARBA00022448"/>
    </source>
</evidence>
<name>A0A511DE80_9PSEU</name>
<dbReference type="InterPro" id="IPR051120">
    <property type="entry name" value="ABC_AA/LPS_Transport"/>
</dbReference>
<evidence type="ECO:0000256" key="3">
    <source>
        <dbReference type="ARBA" id="ARBA00022840"/>
    </source>
</evidence>
<proteinExistence type="predicted"/>
<comment type="caution">
    <text evidence="5">The sequence shown here is derived from an EMBL/GenBank/DDBJ whole genome shotgun (WGS) entry which is preliminary data.</text>
</comment>
<evidence type="ECO:0000313" key="5">
    <source>
        <dbReference type="EMBL" id="GEL23086.1"/>
    </source>
</evidence>
<dbReference type="EMBL" id="BJVJ01000015">
    <property type="protein sequence ID" value="GEL23086.1"/>
    <property type="molecule type" value="Genomic_DNA"/>
</dbReference>
<dbReference type="SMART" id="SM00382">
    <property type="entry name" value="AAA"/>
    <property type="match status" value="1"/>
</dbReference>
<keyword evidence="6" id="KW-1185">Reference proteome</keyword>
<dbReference type="Gene3D" id="3.40.50.300">
    <property type="entry name" value="P-loop containing nucleotide triphosphate hydrolases"/>
    <property type="match status" value="1"/>
</dbReference>
<keyword evidence="3 5" id="KW-0067">ATP-binding</keyword>
<dbReference type="InterPro" id="IPR027417">
    <property type="entry name" value="P-loop_NTPase"/>
</dbReference>
<evidence type="ECO:0000259" key="4">
    <source>
        <dbReference type="PROSITE" id="PS50893"/>
    </source>
</evidence>
<protein>
    <submittedName>
        <fullName evidence="5">ABC transporter ATP-binding protein</fullName>
    </submittedName>
</protein>
<dbReference type="RefSeq" id="WP_186816855.1">
    <property type="nucleotide sequence ID" value="NZ_BJVJ01000015.1"/>
</dbReference>
<evidence type="ECO:0000313" key="6">
    <source>
        <dbReference type="Proteomes" id="UP000321685"/>
    </source>
</evidence>
<dbReference type="AlphaFoldDB" id="A0A511DE80"/>
<dbReference type="InterPro" id="IPR032823">
    <property type="entry name" value="BCA_ABC_TP_C"/>
</dbReference>
<keyword evidence="2" id="KW-0547">Nucleotide-binding</keyword>
<dbReference type="CDD" id="cd03219">
    <property type="entry name" value="ABC_Mj1267_LivG_branched"/>
    <property type="match status" value="1"/>
</dbReference>
<dbReference type="GO" id="GO:0005886">
    <property type="term" value="C:plasma membrane"/>
    <property type="evidence" value="ECO:0007669"/>
    <property type="project" value="TreeGrafter"/>
</dbReference>